<dbReference type="WBParaSite" id="TCNE_0000404201-mRNA-1">
    <property type="protein sequence ID" value="TCNE_0000404201-mRNA-1"/>
    <property type="gene ID" value="TCNE_0000404201"/>
</dbReference>
<organism evidence="3 4">
    <name type="scientific">Toxocara canis</name>
    <name type="common">Canine roundworm</name>
    <dbReference type="NCBI Taxonomy" id="6265"/>
    <lineage>
        <taxon>Eukaryota</taxon>
        <taxon>Metazoa</taxon>
        <taxon>Ecdysozoa</taxon>
        <taxon>Nematoda</taxon>
        <taxon>Chromadorea</taxon>
        <taxon>Rhabditida</taxon>
        <taxon>Spirurina</taxon>
        <taxon>Ascaridomorpha</taxon>
        <taxon>Ascaridoidea</taxon>
        <taxon>Toxocaridae</taxon>
        <taxon>Toxocara</taxon>
    </lineage>
</organism>
<reference evidence="4" key="1">
    <citation type="submission" date="2016-06" db="UniProtKB">
        <authorList>
            <consortium name="WormBaseParasite"/>
        </authorList>
    </citation>
    <scope>IDENTIFICATION</scope>
</reference>
<name>A0A183U6C2_TOXCA</name>
<gene>
    <name evidence="2" type="ORF">TCNE_LOCUS4042</name>
</gene>
<keyword evidence="3" id="KW-1185">Reference proteome</keyword>
<reference evidence="2 3" key="2">
    <citation type="submission" date="2018-11" db="EMBL/GenBank/DDBJ databases">
        <authorList>
            <consortium name="Pathogen Informatics"/>
        </authorList>
    </citation>
    <scope>NUCLEOTIDE SEQUENCE [LARGE SCALE GENOMIC DNA]</scope>
</reference>
<protein>
    <submittedName>
        <fullName evidence="2 4">Uncharacterized protein</fullName>
    </submittedName>
</protein>
<proteinExistence type="predicted"/>
<sequence>MPAKIQRNEAEATSALNAPTHGCDRSASDMKTTITSGIWVLYRDSSSLTSTGAYCARHWPLNIPHMDDNNNNKRSDLQNNSTAESVKRLLGILRQQSELEKSENGICSGLPKPLSTAASESDPSVELVNFWLV</sequence>
<dbReference type="AlphaFoldDB" id="A0A183U6C2"/>
<dbReference type="Proteomes" id="UP000050794">
    <property type="component" value="Unassembled WGS sequence"/>
</dbReference>
<evidence type="ECO:0000313" key="2">
    <source>
        <dbReference type="EMBL" id="VDM29759.1"/>
    </source>
</evidence>
<evidence type="ECO:0000313" key="3">
    <source>
        <dbReference type="Proteomes" id="UP000050794"/>
    </source>
</evidence>
<evidence type="ECO:0000256" key="1">
    <source>
        <dbReference type="SAM" id="MobiDB-lite"/>
    </source>
</evidence>
<feature type="region of interest" description="Disordered" evidence="1">
    <location>
        <begin position="1"/>
        <end position="28"/>
    </location>
</feature>
<evidence type="ECO:0000313" key="4">
    <source>
        <dbReference type="WBParaSite" id="TCNE_0000404201-mRNA-1"/>
    </source>
</evidence>
<accession>A0A183U6C2</accession>
<dbReference type="EMBL" id="UYWY01006083">
    <property type="protein sequence ID" value="VDM29759.1"/>
    <property type="molecule type" value="Genomic_DNA"/>
</dbReference>
<feature type="compositionally biased region" description="Basic and acidic residues" evidence="1">
    <location>
        <begin position="1"/>
        <end position="10"/>
    </location>
</feature>